<evidence type="ECO:0000313" key="6">
    <source>
        <dbReference type="EMBL" id="KAI9250980.1"/>
    </source>
</evidence>
<evidence type="ECO:0000313" key="7">
    <source>
        <dbReference type="Proteomes" id="UP001209540"/>
    </source>
</evidence>
<keyword evidence="4" id="KW-0732">Signal</keyword>
<protein>
    <submittedName>
        <fullName evidence="6">Aspartic peptidase domain-containing protein</fullName>
    </submittedName>
</protein>
<gene>
    <name evidence="6" type="ORF">BDA99DRAFT_575311</name>
</gene>
<dbReference type="Pfam" id="PF00026">
    <property type="entry name" value="Asp"/>
    <property type="match status" value="2"/>
</dbReference>
<reference evidence="6" key="2">
    <citation type="submission" date="2023-02" db="EMBL/GenBank/DDBJ databases">
        <authorList>
            <consortium name="DOE Joint Genome Institute"/>
            <person name="Mondo S.J."/>
            <person name="Chang Y."/>
            <person name="Wang Y."/>
            <person name="Ahrendt S."/>
            <person name="Andreopoulos W."/>
            <person name="Barry K."/>
            <person name="Beard J."/>
            <person name="Benny G.L."/>
            <person name="Blankenship S."/>
            <person name="Bonito G."/>
            <person name="Cuomo C."/>
            <person name="Desiro A."/>
            <person name="Gervers K.A."/>
            <person name="Hundley H."/>
            <person name="Kuo A."/>
            <person name="LaButti K."/>
            <person name="Lang B.F."/>
            <person name="Lipzen A."/>
            <person name="O'Donnell K."/>
            <person name="Pangilinan J."/>
            <person name="Reynolds N."/>
            <person name="Sandor L."/>
            <person name="Smith M.W."/>
            <person name="Tsang A."/>
            <person name="Grigoriev I.V."/>
            <person name="Stajich J.E."/>
            <person name="Spatafora J.W."/>
        </authorList>
    </citation>
    <scope>NUCLEOTIDE SEQUENCE</scope>
    <source>
        <strain evidence="6">RSA 2281</strain>
    </source>
</reference>
<dbReference type="InterPro" id="IPR021109">
    <property type="entry name" value="Peptidase_aspartic_dom_sf"/>
</dbReference>
<dbReference type="PROSITE" id="PS51767">
    <property type="entry name" value="PEPTIDASE_A1"/>
    <property type="match status" value="1"/>
</dbReference>
<dbReference type="PROSITE" id="PS00141">
    <property type="entry name" value="ASP_PROTEASE"/>
    <property type="match status" value="1"/>
</dbReference>
<evidence type="ECO:0000256" key="3">
    <source>
        <dbReference type="SAM" id="MobiDB-lite"/>
    </source>
</evidence>
<name>A0AAD5PA11_9FUNG</name>
<keyword evidence="7" id="KW-1185">Reference proteome</keyword>
<dbReference type="InterPro" id="IPR034164">
    <property type="entry name" value="Pepsin-like_dom"/>
</dbReference>
<keyword evidence="2" id="KW-0645">Protease</keyword>
<dbReference type="Gene3D" id="2.40.70.10">
    <property type="entry name" value="Acid Proteases"/>
    <property type="match status" value="2"/>
</dbReference>
<dbReference type="PANTHER" id="PTHR47966">
    <property type="entry name" value="BETA-SITE APP-CLEAVING ENZYME, ISOFORM A-RELATED"/>
    <property type="match status" value="1"/>
</dbReference>
<proteinExistence type="inferred from homology"/>
<evidence type="ECO:0000256" key="2">
    <source>
        <dbReference type="ARBA" id="ARBA00022750"/>
    </source>
</evidence>
<dbReference type="InterPro" id="IPR033121">
    <property type="entry name" value="PEPTIDASE_A1"/>
</dbReference>
<dbReference type="GO" id="GO:0006508">
    <property type="term" value="P:proteolysis"/>
    <property type="evidence" value="ECO:0007669"/>
    <property type="project" value="InterPro"/>
</dbReference>
<evidence type="ECO:0000256" key="1">
    <source>
        <dbReference type="ARBA" id="ARBA00007447"/>
    </source>
</evidence>
<comment type="similarity">
    <text evidence="1">Belongs to the peptidase A1 family.</text>
</comment>
<organism evidence="6 7">
    <name type="scientific">Phascolomyces articulosus</name>
    <dbReference type="NCBI Taxonomy" id="60185"/>
    <lineage>
        <taxon>Eukaryota</taxon>
        <taxon>Fungi</taxon>
        <taxon>Fungi incertae sedis</taxon>
        <taxon>Mucoromycota</taxon>
        <taxon>Mucoromycotina</taxon>
        <taxon>Mucoromycetes</taxon>
        <taxon>Mucorales</taxon>
        <taxon>Lichtheimiaceae</taxon>
        <taxon>Phascolomyces</taxon>
    </lineage>
</organism>
<keyword evidence="2" id="KW-0064">Aspartyl protease</keyword>
<dbReference type="InterPro" id="IPR001461">
    <property type="entry name" value="Aspartic_peptidase_A1"/>
</dbReference>
<dbReference type="SUPFAM" id="SSF50630">
    <property type="entry name" value="Acid proteases"/>
    <property type="match status" value="1"/>
</dbReference>
<comment type="caution">
    <text evidence="6">The sequence shown here is derived from an EMBL/GenBank/DDBJ whole genome shotgun (WGS) entry which is preliminary data.</text>
</comment>
<dbReference type="GO" id="GO:0004190">
    <property type="term" value="F:aspartic-type endopeptidase activity"/>
    <property type="evidence" value="ECO:0007669"/>
    <property type="project" value="UniProtKB-KW"/>
</dbReference>
<feature type="chain" id="PRO_5042270771" evidence="4">
    <location>
        <begin position="20"/>
        <end position="410"/>
    </location>
</feature>
<keyword evidence="2" id="KW-0378">Hydrolase</keyword>
<reference evidence="6" key="1">
    <citation type="journal article" date="2022" name="IScience">
        <title>Evolution of zygomycete secretomes and the origins of terrestrial fungal ecologies.</title>
        <authorList>
            <person name="Chang Y."/>
            <person name="Wang Y."/>
            <person name="Mondo S."/>
            <person name="Ahrendt S."/>
            <person name="Andreopoulos W."/>
            <person name="Barry K."/>
            <person name="Beard J."/>
            <person name="Benny G.L."/>
            <person name="Blankenship S."/>
            <person name="Bonito G."/>
            <person name="Cuomo C."/>
            <person name="Desiro A."/>
            <person name="Gervers K.A."/>
            <person name="Hundley H."/>
            <person name="Kuo A."/>
            <person name="LaButti K."/>
            <person name="Lang B.F."/>
            <person name="Lipzen A."/>
            <person name="O'Donnell K."/>
            <person name="Pangilinan J."/>
            <person name="Reynolds N."/>
            <person name="Sandor L."/>
            <person name="Smith M.E."/>
            <person name="Tsang A."/>
            <person name="Grigoriev I.V."/>
            <person name="Stajich J.E."/>
            <person name="Spatafora J.W."/>
        </authorList>
    </citation>
    <scope>NUCLEOTIDE SEQUENCE</scope>
    <source>
        <strain evidence="6">RSA 2281</strain>
    </source>
</reference>
<dbReference type="EMBL" id="JAIXMP010000031">
    <property type="protein sequence ID" value="KAI9250980.1"/>
    <property type="molecule type" value="Genomic_DNA"/>
</dbReference>
<feature type="signal peptide" evidence="4">
    <location>
        <begin position="1"/>
        <end position="19"/>
    </location>
</feature>
<evidence type="ECO:0000256" key="4">
    <source>
        <dbReference type="SAM" id="SignalP"/>
    </source>
</evidence>
<feature type="region of interest" description="Disordered" evidence="3">
    <location>
        <begin position="183"/>
        <end position="222"/>
    </location>
</feature>
<sequence>MRFSLALIASLALGANVFAVPLEERCNDGSCHKPKPEPLPEGVRARVMMSVSPEGQYMLPLSVGTPYQTGFNVVFDTGSEESWLPTSAACPDCSSGTYDPSASSSAVKQDDKPHRIEYDNGQCATVETYQDTVTWGSTWEVSYNNFTIGAATKLEGFENNNVGYFGFGNPEALKLITGADKDHYEGGSKKLRKRNKEDDHGAGPGDPKPADDNQWTKRQESRGVPLTLGIDNTAYTGEIYYFNLPASRSDCENQSIFWRTALKGVGLKDTYDCDVPLGSYVKFATGTYAIKAPPVQADILHLKFGAIYNIFEHRYEFKCSKAVPDLQLQFENYQINIPRLLWTDPINPDDRSEDAKCYSHIRRGSDRFKEWTIGTSVLNEFYQVYSYDMLRVGLAHPAQEGYVATITNIE</sequence>
<dbReference type="Proteomes" id="UP001209540">
    <property type="component" value="Unassembled WGS sequence"/>
</dbReference>
<dbReference type="PANTHER" id="PTHR47966:SF51">
    <property type="entry name" value="BETA-SITE APP-CLEAVING ENZYME, ISOFORM A-RELATED"/>
    <property type="match status" value="1"/>
</dbReference>
<accession>A0AAD5PA11</accession>
<dbReference type="CDD" id="cd05471">
    <property type="entry name" value="pepsin_like"/>
    <property type="match status" value="1"/>
</dbReference>
<feature type="compositionally biased region" description="Basic and acidic residues" evidence="3">
    <location>
        <begin position="208"/>
        <end position="221"/>
    </location>
</feature>
<feature type="domain" description="Peptidase A1" evidence="5">
    <location>
        <begin position="57"/>
        <end position="395"/>
    </location>
</feature>
<dbReference type="AlphaFoldDB" id="A0AAD5PA11"/>
<evidence type="ECO:0000259" key="5">
    <source>
        <dbReference type="PROSITE" id="PS51767"/>
    </source>
</evidence>
<dbReference type="InterPro" id="IPR001969">
    <property type="entry name" value="Aspartic_peptidase_AS"/>
</dbReference>